<dbReference type="InterPro" id="IPR039421">
    <property type="entry name" value="Type_1_exporter"/>
</dbReference>
<reference evidence="14" key="1">
    <citation type="submission" date="2019-11" db="UniProtKB">
        <authorList>
            <consortium name="WormBaseParasite"/>
        </authorList>
    </citation>
    <scope>IDENTIFICATION</scope>
</reference>
<evidence type="ECO:0000256" key="3">
    <source>
        <dbReference type="ARBA" id="ARBA00022448"/>
    </source>
</evidence>
<dbReference type="GO" id="GO:0015421">
    <property type="term" value="F:ABC-type oligopeptide transporter activity"/>
    <property type="evidence" value="ECO:0007669"/>
    <property type="project" value="TreeGrafter"/>
</dbReference>
<evidence type="ECO:0000256" key="10">
    <source>
        <dbReference type="ARBA" id="ARBA00023180"/>
    </source>
</evidence>
<protein>
    <submittedName>
        <fullName evidence="14">ABC transporter domain-containing protein</fullName>
    </submittedName>
</protein>
<sequence>MSTSIGGGLGLSEAFIYILIAVMYYYGIVLLTRKESNPGDIVLNNFSLNIKPGQTIALVGASGSGKSTVIQLIQRFYDANDGQIIIDGEDIRNLDLAWFRSQLGVVSQEPVLFAGTVTENIKLGALNASQEEVEEAAKLACVHDFVCKLPEAYNTFIAEGGGAMSGGQKQRLAIARALIRKPRILLLDEATSALDTKSEKSVQRALDNAKVGRTVVVVAHRLSTVRDADTIVVVNKGQVVEMGTHDQLMAIKDGQYASLVKTSHENEASKESPGMDEEEDDDDDDVAKVIAAAETKVRLFAPDLNHKTSDLKKDVTSLYLKPFQGRNSLSYNYRCSWF</sequence>
<evidence type="ECO:0000256" key="7">
    <source>
        <dbReference type="ARBA" id="ARBA00022840"/>
    </source>
</evidence>
<organism evidence="14">
    <name type="scientific">Mesocestoides corti</name>
    <name type="common">Flatworm</name>
    <dbReference type="NCBI Taxonomy" id="53468"/>
    <lineage>
        <taxon>Eukaryota</taxon>
        <taxon>Metazoa</taxon>
        <taxon>Spiralia</taxon>
        <taxon>Lophotrochozoa</taxon>
        <taxon>Platyhelminthes</taxon>
        <taxon>Cestoda</taxon>
        <taxon>Eucestoda</taxon>
        <taxon>Cyclophyllidea</taxon>
        <taxon>Mesocestoididae</taxon>
        <taxon>Mesocestoides</taxon>
    </lineage>
</organism>
<dbReference type="FunFam" id="3.40.50.300:FF:000066">
    <property type="entry name" value="ABC transporter B family member 1"/>
    <property type="match status" value="1"/>
</dbReference>
<dbReference type="GO" id="GO:0016887">
    <property type="term" value="F:ATP hydrolysis activity"/>
    <property type="evidence" value="ECO:0007669"/>
    <property type="project" value="InterPro"/>
</dbReference>
<evidence type="ECO:0000256" key="9">
    <source>
        <dbReference type="ARBA" id="ARBA00023136"/>
    </source>
</evidence>
<evidence type="ECO:0000256" key="1">
    <source>
        <dbReference type="ARBA" id="ARBA00004651"/>
    </source>
</evidence>
<evidence type="ECO:0000313" key="14">
    <source>
        <dbReference type="WBParaSite" id="MCU_009093-RA"/>
    </source>
</evidence>
<keyword evidence="3" id="KW-0813">Transport</keyword>
<dbReference type="PANTHER" id="PTHR43394:SF11">
    <property type="entry name" value="ATP-BINDING CASSETTE TRANSPORTER"/>
    <property type="match status" value="1"/>
</dbReference>
<proteinExistence type="inferred from homology"/>
<keyword evidence="8 12" id="KW-1133">Transmembrane helix</keyword>
<feature type="compositionally biased region" description="Acidic residues" evidence="11">
    <location>
        <begin position="274"/>
        <end position="283"/>
    </location>
</feature>
<keyword evidence="6" id="KW-0547">Nucleotide-binding</keyword>
<dbReference type="InterPro" id="IPR003593">
    <property type="entry name" value="AAA+_ATPase"/>
</dbReference>
<dbReference type="Pfam" id="PF00005">
    <property type="entry name" value="ABC_tran"/>
    <property type="match status" value="1"/>
</dbReference>
<dbReference type="GO" id="GO:0005743">
    <property type="term" value="C:mitochondrial inner membrane"/>
    <property type="evidence" value="ECO:0007669"/>
    <property type="project" value="TreeGrafter"/>
</dbReference>
<feature type="domain" description="ABC transporter" evidence="13">
    <location>
        <begin position="23"/>
        <end position="261"/>
    </location>
</feature>
<dbReference type="PROSITE" id="PS50893">
    <property type="entry name" value="ABC_TRANSPORTER_2"/>
    <property type="match status" value="1"/>
</dbReference>
<evidence type="ECO:0000256" key="11">
    <source>
        <dbReference type="SAM" id="MobiDB-lite"/>
    </source>
</evidence>
<evidence type="ECO:0000256" key="5">
    <source>
        <dbReference type="ARBA" id="ARBA00022737"/>
    </source>
</evidence>
<dbReference type="Gene3D" id="3.40.50.300">
    <property type="entry name" value="P-loop containing nucleotide triphosphate hydrolases"/>
    <property type="match status" value="1"/>
</dbReference>
<name>A0A5K3FK94_MESCO</name>
<dbReference type="InterPro" id="IPR017871">
    <property type="entry name" value="ABC_transporter-like_CS"/>
</dbReference>
<comment type="subcellular location">
    <subcellularLocation>
        <location evidence="1">Cell membrane</location>
        <topology evidence="1">Multi-pass membrane protein</topology>
    </subcellularLocation>
</comment>
<accession>A0A5K3FK94</accession>
<evidence type="ECO:0000256" key="2">
    <source>
        <dbReference type="ARBA" id="ARBA00007577"/>
    </source>
</evidence>
<dbReference type="InterPro" id="IPR003439">
    <property type="entry name" value="ABC_transporter-like_ATP-bd"/>
</dbReference>
<dbReference type="InterPro" id="IPR027417">
    <property type="entry name" value="P-loop_NTPase"/>
</dbReference>
<dbReference type="PANTHER" id="PTHR43394">
    <property type="entry name" value="ATP-DEPENDENT PERMEASE MDL1, MITOCHONDRIAL"/>
    <property type="match status" value="1"/>
</dbReference>
<feature type="region of interest" description="Disordered" evidence="11">
    <location>
        <begin position="263"/>
        <end position="283"/>
    </location>
</feature>
<keyword evidence="7" id="KW-0067">ATP-binding</keyword>
<dbReference type="SUPFAM" id="SSF52540">
    <property type="entry name" value="P-loop containing nucleoside triphosphate hydrolases"/>
    <property type="match status" value="1"/>
</dbReference>
<dbReference type="GO" id="GO:0090374">
    <property type="term" value="P:oligopeptide export from mitochondrion"/>
    <property type="evidence" value="ECO:0007669"/>
    <property type="project" value="TreeGrafter"/>
</dbReference>
<dbReference type="PROSITE" id="PS00211">
    <property type="entry name" value="ABC_TRANSPORTER_1"/>
    <property type="match status" value="1"/>
</dbReference>
<dbReference type="SMART" id="SM00382">
    <property type="entry name" value="AAA"/>
    <property type="match status" value="1"/>
</dbReference>
<dbReference type="GO" id="GO:0005524">
    <property type="term" value="F:ATP binding"/>
    <property type="evidence" value="ECO:0007669"/>
    <property type="project" value="UniProtKB-KW"/>
</dbReference>
<evidence type="ECO:0000256" key="4">
    <source>
        <dbReference type="ARBA" id="ARBA00022692"/>
    </source>
</evidence>
<keyword evidence="9 12" id="KW-0472">Membrane</keyword>
<dbReference type="GO" id="GO:0005886">
    <property type="term" value="C:plasma membrane"/>
    <property type="evidence" value="ECO:0007669"/>
    <property type="project" value="UniProtKB-SubCell"/>
</dbReference>
<evidence type="ECO:0000256" key="6">
    <source>
        <dbReference type="ARBA" id="ARBA00022741"/>
    </source>
</evidence>
<dbReference type="AlphaFoldDB" id="A0A5K3FK94"/>
<dbReference type="CDD" id="cd03249">
    <property type="entry name" value="ABC_MTABC3_MDL1_MDL2"/>
    <property type="match status" value="1"/>
</dbReference>
<evidence type="ECO:0000256" key="12">
    <source>
        <dbReference type="SAM" id="Phobius"/>
    </source>
</evidence>
<keyword evidence="5" id="KW-0677">Repeat</keyword>
<keyword evidence="10" id="KW-0325">Glycoprotein</keyword>
<comment type="similarity">
    <text evidence="2">Belongs to the ABC transporter superfamily. ABCB family. Multidrug resistance exporter (TC 3.A.1.201) subfamily.</text>
</comment>
<keyword evidence="4 12" id="KW-0812">Transmembrane</keyword>
<evidence type="ECO:0000256" key="8">
    <source>
        <dbReference type="ARBA" id="ARBA00022989"/>
    </source>
</evidence>
<feature type="transmembrane region" description="Helical" evidence="12">
    <location>
        <begin position="14"/>
        <end position="31"/>
    </location>
</feature>
<dbReference type="WBParaSite" id="MCU_009093-RA">
    <property type="protein sequence ID" value="MCU_009093-RA"/>
    <property type="gene ID" value="MCU_009093"/>
</dbReference>
<evidence type="ECO:0000259" key="13">
    <source>
        <dbReference type="PROSITE" id="PS50893"/>
    </source>
</evidence>